<dbReference type="AlphaFoldDB" id="X1G0W8"/>
<feature type="non-terminal residue" evidence="3">
    <location>
        <position position="102"/>
    </location>
</feature>
<evidence type="ECO:0000313" key="3">
    <source>
        <dbReference type="EMBL" id="GAH51516.1"/>
    </source>
</evidence>
<comment type="caution">
    <text evidence="3">The sequence shown here is derived from an EMBL/GenBank/DDBJ whole genome shotgun (WGS) entry which is preliminary data.</text>
</comment>
<evidence type="ECO:0000259" key="2">
    <source>
        <dbReference type="Pfam" id="PF09899"/>
    </source>
</evidence>
<accession>X1G0W8</accession>
<dbReference type="InterPro" id="IPR018667">
    <property type="entry name" value="DUF2126"/>
</dbReference>
<feature type="domain" description="DUF2126" evidence="2">
    <location>
        <begin position="1"/>
        <end position="100"/>
    </location>
</feature>
<dbReference type="Pfam" id="PF09899">
    <property type="entry name" value="DUF2126"/>
    <property type="match status" value="1"/>
</dbReference>
<protein>
    <recommendedName>
        <fullName evidence="2">DUF2126 domain-containing protein</fullName>
    </recommendedName>
</protein>
<name>X1G0W8_9ZZZZ</name>
<dbReference type="EMBL" id="BARU01015405">
    <property type="protein sequence ID" value="GAH51516.1"/>
    <property type="molecule type" value="Genomic_DNA"/>
</dbReference>
<evidence type="ECO:0000256" key="1">
    <source>
        <dbReference type="SAM" id="MobiDB-lite"/>
    </source>
</evidence>
<feature type="region of interest" description="Disordered" evidence="1">
    <location>
        <begin position="1"/>
        <end position="31"/>
    </location>
</feature>
<reference evidence="3" key="1">
    <citation type="journal article" date="2014" name="Front. Microbiol.">
        <title>High frequency of phylogenetically diverse reductive dehalogenase-homologous genes in deep subseafloor sedimentary metagenomes.</title>
        <authorList>
            <person name="Kawai M."/>
            <person name="Futagami T."/>
            <person name="Toyoda A."/>
            <person name="Takaki Y."/>
            <person name="Nishi S."/>
            <person name="Hori S."/>
            <person name="Arai W."/>
            <person name="Tsubouchi T."/>
            <person name="Morono Y."/>
            <person name="Uchiyama I."/>
            <person name="Ito T."/>
            <person name="Fujiyama A."/>
            <person name="Inagaki F."/>
            <person name="Takami H."/>
        </authorList>
    </citation>
    <scope>NUCLEOTIDE SEQUENCE</scope>
    <source>
        <strain evidence="3">Expedition CK06-06</strain>
    </source>
</reference>
<sequence length="102" mass="11022">MLLEGDSPAGLRLPLNSISWHPPEPPFEADPLANRARLPVAAEPDDASVEDVEDADAVPVTAMVAEMRDDLLYVFVPPTEALEDFVDLIARIEAAAAKVDCR</sequence>
<organism evidence="3">
    <name type="scientific">marine sediment metagenome</name>
    <dbReference type="NCBI Taxonomy" id="412755"/>
    <lineage>
        <taxon>unclassified sequences</taxon>
        <taxon>metagenomes</taxon>
        <taxon>ecological metagenomes</taxon>
    </lineage>
</organism>
<gene>
    <name evidence="3" type="ORF">S03H2_26507</name>
</gene>
<proteinExistence type="predicted"/>